<dbReference type="Gene3D" id="1.20.1250.20">
    <property type="entry name" value="MFS general substrate transporter like domains"/>
    <property type="match status" value="2"/>
</dbReference>
<dbReference type="InterPro" id="IPR052714">
    <property type="entry name" value="MFS_Exporter"/>
</dbReference>
<evidence type="ECO:0000256" key="5">
    <source>
        <dbReference type="ARBA" id="ARBA00023136"/>
    </source>
</evidence>
<keyword evidence="3 6" id="KW-0812">Transmembrane</keyword>
<dbReference type="SUPFAM" id="SSF103473">
    <property type="entry name" value="MFS general substrate transporter"/>
    <property type="match status" value="1"/>
</dbReference>
<dbReference type="GO" id="GO:0005886">
    <property type="term" value="C:plasma membrane"/>
    <property type="evidence" value="ECO:0007669"/>
    <property type="project" value="UniProtKB-SubCell"/>
</dbReference>
<evidence type="ECO:0000256" key="6">
    <source>
        <dbReference type="SAM" id="Phobius"/>
    </source>
</evidence>
<comment type="caution">
    <text evidence="9">The sequence shown here is derived from an EMBL/GenBank/DDBJ whole genome shotgun (WGS) entry which is preliminary data.</text>
</comment>
<evidence type="ECO:0000313" key="8">
    <source>
        <dbReference type="EMBL" id="ODM12405.1"/>
    </source>
</evidence>
<evidence type="ECO:0000256" key="2">
    <source>
        <dbReference type="ARBA" id="ARBA00022448"/>
    </source>
</evidence>
<keyword evidence="2" id="KW-0813">Transport</keyword>
<name>A0A1E3U9T1_9FIRM</name>
<feature type="transmembrane region" description="Helical" evidence="6">
    <location>
        <begin position="244"/>
        <end position="262"/>
    </location>
</feature>
<keyword evidence="12" id="KW-1185">Reference proteome</keyword>
<proteinExistence type="predicted"/>
<protein>
    <submittedName>
        <fullName evidence="8">L-galactonate transporter</fullName>
    </submittedName>
    <submittedName>
        <fullName evidence="9">MFS transporter</fullName>
    </submittedName>
</protein>
<dbReference type="PROSITE" id="PS50850">
    <property type="entry name" value="MFS"/>
    <property type="match status" value="1"/>
</dbReference>
<dbReference type="Pfam" id="PF07690">
    <property type="entry name" value="MFS_1"/>
    <property type="match status" value="1"/>
</dbReference>
<evidence type="ECO:0000313" key="10">
    <source>
        <dbReference type="EMBL" id="ODR61002.1"/>
    </source>
</evidence>
<feature type="transmembrane region" description="Helical" evidence="6">
    <location>
        <begin position="295"/>
        <end position="316"/>
    </location>
</feature>
<feature type="transmembrane region" description="Helical" evidence="6">
    <location>
        <begin position="337"/>
        <end position="356"/>
    </location>
</feature>
<feature type="transmembrane region" description="Helical" evidence="6">
    <location>
        <begin position="12"/>
        <end position="32"/>
    </location>
</feature>
<sequence>MQKVINNKTDKIWNPLFTTIFIANACMNLSQQMMNSLVSKYADYLGAAATVVGIVASIYSVTALIFKILSGPVIDTYNRRFVLSGTMLIMAVSFFGYGISGNVPTLIGLRLLQGVGQAFTSTCCLALAADTLPKEKFGSGIGVFSMAQAASQAIGPTIALALVGVMGYQGTFMIGCGIMVFAAFLATRVKVPYVKGKKLKISGKSIVAKEAIMPAFIIFLMSLTYFVINSFLIVYAGKIGVENIGYYFTVFAGTMLITRPLVGRLTDKYGLVKIVLPSLVCFALSFLIISYSQNLIMFLLAAFVAAFGYGASQPAIQAMSLKCVPVERRGAGSSTNFIGTDLGSFLGPIIAGAVVDWRGYEVMWRIMVLPVVLAFIMVLVKRKKINRIEEDFRLLQEKEKAA</sequence>
<feature type="transmembrane region" description="Helical" evidence="6">
    <location>
        <begin position="81"/>
        <end position="99"/>
    </location>
</feature>
<feature type="transmembrane region" description="Helical" evidence="6">
    <location>
        <begin position="172"/>
        <end position="191"/>
    </location>
</feature>
<accession>A0A1E3U9T1</accession>
<reference evidence="8 13" key="1">
    <citation type="submission" date="2016-07" db="EMBL/GenBank/DDBJ databases">
        <title>Characterization of isolates of Eisenbergiella tayi derived from blood cultures, using whole genome sequencing.</title>
        <authorList>
            <person name="Burdz T."/>
            <person name="Wiebe D."/>
            <person name="Huynh C."/>
            <person name="Bernard K."/>
        </authorList>
    </citation>
    <scope>NUCLEOTIDE SEQUENCE [LARGE SCALE GENOMIC DNA]</scope>
    <source>
        <strain evidence="8 13">NML 120489</strain>
    </source>
</reference>
<comment type="subcellular location">
    <subcellularLocation>
        <location evidence="1">Cell membrane</location>
        <topology evidence="1">Multi-pass membrane protein</topology>
    </subcellularLocation>
</comment>
<feature type="transmembrane region" description="Helical" evidence="6">
    <location>
        <begin position="362"/>
        <end position="380"/>
    </location>
</feature>
<keyword evidence="4 6" id="KW-1133">Transmembrane helix</keyword>
<organism evidence="9 11">
    <name type="scientific">Eisenbergiella tayi</name>
    <dbReference type="NCBI Taxonomy" id="1432052"/>
    <lineage>
        <taxon>Bacteria</taxon>
        <taxon>Bacillati</taxon>
        <taxon>Bacillota</taxon>
        <taxon>Clostridia</taxon>
        <taxon>Lachnospirales</taxon>
        <taxon>Lachnospiraceae</taxon>
        <taxon>Eisenbergiella</taxon>
    </lineage>
</organism>
<evidence type="ECO:0000256" key="1">
    <source>
        <dbReference type="ARBA" id="ARBA00004651"/>
    </source>
</evidence>
<dbReference type="CDD" id="cd17489">
    <property type="entry name" value="MFS_YfcJ_like"/>
    <property type="match status" value="1"/>
</dbReference>
<feature type="domain" description="Major facilitator superfamily (MFS) profile" evidence="7">
    <location>
        <begin position="16"/>
        <end position="386"/>
    </location>
</feature>
<evidence type="ECO:0000259" key="7">
    <source>
        <dbReference type="PROSITE" id="PS50850"/>
    </source>
</evidence>
<evidence type="ECO:0000313" key="12">
    <source>
        <dbReference type="Proteomes" id="UP000094869"/>
    </source>
</evidence>
<dbReference type="EMBL" id="MCGI01000001">
    <property type="protein sequence ID" value="ODM12405.1"/>
    <property type="molecule type" value="Genomic_DNA"/>
</dbReference>
<dbReference type="Proteomes" id="UP000094271">
    <property type="component" value="Unassembled WGS sequence"/>
</dbReference>
<reference evidence="9 11" key="3">
    <citation type="submission" date="2016-08" db="EMBL/GenBank/DDBJ databases">
        <authorList>
            <person name="Seilhamer J.J."/>
        </authorList>
    </citation>
    <scope>NUCLEOTIDE SEQUENCE [LARGE SCALE GENOMIC DNA]</scope>
    <source>
        <strain evidence="9 11">NML150140-1</strain>
    </source>
</reference>
<evidence type="ECO:0000313" key="11">
    <source>
        <dbReference type="Proteomes" id="UP000094271"/>
    </source>
</evidence>
<dbReference type="OrthoDB" id="9814001at2"/>
<feature type="transmembrane region" description="Helical" evidence="6">
    <location>
        <begin position="269"/>
        <end position="289"/>
    </location>
</feature>
<dbReference type="Proteomes" id="UP000095003">
    <property type="component" value="Unassembled WGS sequence"/>
</dbReference>
<dbReference type="GO" id="GO:0022857">
    <property type="term" value="F:transmembrane transporter activity"/>
    <property type="evidence" value="ECO:0007669"/>
    <property type="project" value="InterPro"/>
</dbReference>
<evidence type="ECO:0000313" key="9">
    <source>
        <dbReference type="EMBL" id="ODR44642.1"/>
    </source>
</evidence>
<dbReference type="InterPro" id="IPR020846">
    <property type="entry name" value="MFS_dom"/>
</dbReference>
<evidence type="ECO:0000256" key="3">
    <source>
        <dbReference type="ARBA" id="ARBA00022692"/>
    </source>
</evidence>
<dbReference type="EMBL" id="MEHA01000029">
    <property type="protein sequence ID" value="ODR44642.1"/>
    <property type="molecule type" value="Genomic_DNA"/>
</dbReference>
<dbReference type="InterPro" id="IPR036259">
    <property type="entry name" value="MFS_trans_sf"/>
</dbReference>
<dbReference type="GeneID" id="93303482"/>
<feature type="transmembrane region" description="Helical" evidence="6">
    <location>
        <begin position="44"/>
        <end position="69"/>
    </location>
</feature>
<reference evidence="10 12" key="2">
    <citation type="submission" date="2016-08" db="EMBL/GenBank/DDBJ databases">
        <title>Characterization of Isolates of Eisenbergiella tayi Derived from Blood Cultures, Using Whole Genome Sequencing.</title>
        <authorList>
            <person name="Bernier A.-M."/>
            <person name="Burdz T."/>
            <person name="Wiebe D."/>
            <person name="Bernard K."/>
        </authorList>
    </citation>
    <scope>NUCLEOTIDE SEQUENCE [LARGE SCALE GENOMIC DNA]</scope>
    <source>
        <strain evidence="10 12">NML120146</strain>
    </source>
</reference>
<dbReference type="PATRIC" id="fig|1432052.3.peg.116"/>
<feature type="transmembrane region" description="Helical" evidence="6">
    <location>
        <begin position="211"/>
        <end position="232"/>
    </location>
</feature>
<gene>
    <name evidence="8" type="primary">yjjL</name>
    <name evidence="8" type="ORF">BEH84_00119</name>
    <name evidence="9" type="ORF">BEI59_28045</name>
    <name evidence="10" type="ORF">BEI63_02570</name>
</gene>
<dbReference type="EMBL" id="MEHD01000008">
    <property type="protein sequence ID" value="ODR61002.1"/>
    <property type="molecule type" value="Genomic_DNA"/>
</dbReference>
<evidence type="ECO:0000313" key="13">
    <source>
        <dbReference type="Proteomes" id="UP000095003"/>
    </source>
</evidence>
<dbReference type="Proteomes" id="UP000094869">
    <property type="component" value="Unassembled WGS sequence"/>
</dbReference>
<evidence type="ECO:0000256" key="4">
    <source>
        <dbReference type="ARBA" id="ARBA00022989"/>
    </source>
</evidence>
<dbReference type="AlphaFoldDB" id="A0A1E3U9T1"/>
<dbReference type="RefSeq" id="WP_044964113.1">
    <property type="nucleotide sequence ID" value="NZ_DBFYTC010000223.1"/>
</dbReference>
<dbReference type="PANTHER" id="PTHR23531:SF1">
    <property type="entry name" value="QUINOLENE RESISTANCE PROTEIN NORA"/>
    <property type="match status" value="1"/>
</dbReference>
<dbReference type="PANTHER" id="PTHR23531">
    <property type="entry name" value="QUINOLENE RESISTANCE PROTEIN NORA"/>
    <property type="match status" value="1"/>
</dbReference>
<dbReference type="InterPro" id="IPR011701">
    <property type="entry name" value="MFS"/>
</dbReference>
<keyword evidence="5 6" id="KW-0472">Membrane</keyword>